<proteinExistence type="predicted"/>
<comment type="caution">
    <text evidence="2">The sequence shown here is derived from an EMBL/GenBank/DDBJ whole genome shotgun (WGS) entry which is preliminary data.</text>
</comment>
<feature type="compositionally biased region" description="Polar residues" evidence="1">
    <location>
        <begin position="537"/>
        <end position="556"/>
    </location>
</feature>
<feature type="region of interest" description="Disordered" evidence="1">
    <location>
        <begin position="254"/>
        <end position="285"/>
    </location>
</feature>
<feature type="region of interest" description="Disordered" evidence="1">
    <location>
        <begin position="389"/>
        <end position="412"/>
    </location>
</feature>
<reference evidence="2 3" key="1">
    <citation type="journal article" date="2015" name="Sci. Rep.">
        <title>Chromosome-level genome map provides insights into diverse defense mechanisms in the medicinal fungus Ganoderma sinense.</title>
        <authorList>
            <person name="Zhu Y."/>
            <person name="Xu J."/>
            <person name="Sun C."/>
            <person name="Zhou S."/>
            <person name="Xu H."/>
            <person name="Nelson D.R."/>
            <person name="Qian J."/>
            <person name="Song J."/>
            <person name="Luo H."/>
            <person name="Xiang L."/>
            <person name="Li Y."/>
            <person name="Xu Z."/>
            <person name="Ji A."/>
            <person name="Wang L."/>
            <person name="Lu S."/>
            <person name="Hayward A."/>
            <person name="Sun W."/>
            <person name="Li X."/>
            <person name="Schwartz D.C."/>
            <person name="Wang Y."/>
            <person name="Chen S."/>
        </authorList>
    </citation>
    <scope>NUCLEOTIDE SEQUENCE [LARGE SCALE GENOMIC DNA]</scope>
    <source>
        <strain evidence="2 3">ZZ0214-1</strain>
    </source>
</reference>
<protein>
    <submittedName>
        <fullName evidence="2">Uncharacterized protein</fullName>
    </submittedName>
</protein>
<feature type="region of interest" description="Disordered" evidence="1">
    <location>
        <begin position="155"/>
        <end position="212"/>
    </location>
</feature>
<keyword evidence="3" id="KW-1185">Reference proteome</keyword>
<organism evidence="2 3">
    <name type="scientific">Ganoderma sinense ZZ0214-1</name>
    <dbReference type="NCBI Taxonomy" id="1077348"/>
    <lineage>
        <taxon>Eukaryota</taxon>
        <taxon>Fungi</taxon>
        <taxon>Dikarya</taxon>
        <taxon>Basidiomycota</taxon>
        <taxon>Agaricomycotina</taxon>
        <taxon>Agaricomycetes</taxon>
        <taxon>Polyporales</taxon>
        <taxon>Polyporaceae</taxon>
        <taxon>Ganoderma</taxon>
    </lineage>
</organism>
<sequence>MKARKNNKTKPPEAERSTQPPKTRTSSRLANKTPTTTPSAPPPQRPPKSRVIPRPVVKSTLKETVPPPAPFRDACELDGARALVSMRNNYQPTQTSSTILNTSPGMVEAISRGGRGGEKSKAIKKARYPSTPGPDSAPLEEVVAGMHYIGAVEADDELGGDDYSAHGKYMRRDEGDEDEDEVEDEDGDMAEAEVEVRSPVGLPHDDISSDNNSELEETVREAYAWMESHKPPQKAAELSRFWDELWDRVTLPGQGKRAQARKKKKQDRAPDVVVSPAEENVPDPHEIPISVRFGQTAKSLKLSSDDGWLQARQRLATVLSRHPAELKLVYTVPWEKDPVPTTLQDGDDWDNLVAQVVSYIVAEKNKNRGKGAVKPFVVQVSEVVDSLGGGGRVPASAGSGSASTSHKRAATIGKQWSAPSVVESGTNDTTGDATLECDGGELLRQIKAEHPCDRCGSPCVVGPDGKHHKLTTRQLVDWLRLVRIGPKWATTKSIPREIKEELLGASLPPAPQKPNTVTTTSERGAGSGSMSSTTSGQQDYSPRQPVSPQSNRTTLRSRYEESSPLIPRRRTRDEYSDNDDRYPSLSPSPISVHYPTIPDWLREINGNSNRNDQHYNWIQWADAFARHGIVNLQDLASRPLTATDLSQILDAPYGVASCLLSWAQDDAHYLLQAAVREGKRPDY</sequence>
<dbReference type="OrthoDB" id="3027237at2759"/>
<dbReference type="Proteomes" id="UP000230002">
    <property type="component" value="Unassembled WGS sequence"/>
</dbReference>
<gene>
    <name evidence="2" type="ORF">GSI_13223</name>
</gene>
<feature type="compositionally biased region" description="Polar residues" evidence="1">
    <location>
        <begin position="513"/>
        <end position="522"/>
    </location>
</feature>
<feature type="region of interest" description="Disordered" evidence="1">
    <location>
        <begin position="111"/>
        <end position="136"/>
    </location>
</feature>
<dbReference type="EMBL" id="AYKW01000056">
    <property type="protein sequence ID" value="PIL25334.1"/>
    <property type="molecule type" value="Genomic_DNA"/>
</dbReference>
<feature type="region of interest" description="Disordered" evidence="1">
    <location>
        <begin position="503"/>
        <end position="589"/>
    </location>
</feature>
<accession>A0A2G8RV25</accession>
<name>A0A2G8RV25_9APHY</name>
<dbReference type="AlphaFoldDB" id="A0A2G8RV25"/>
<feature type="region of interest" description="Disordered" evidence="1">
    <location>
        <begin position="1"/>
        <end position="72"/>
    </location>
</feature>
<feature type="compositionally biased region" description="Acidic residues" evidence="1">
    <location>
        <begin position="175"/>
        <end position="193"/>
    </location>
</feature>
<evidence type="ECO:0000313" key="3">
    <source>
        <dbReference type="Proteomes" id="UP000230002"/>
    </source>
</evidence>
<feature type="compositionally biased region" description="Basic and acidic residues" evidence="1">
    <location>
        <begin position="571"/>
        <end position="582"/>
    </location>
</feature>
<evidence type="ECO:0000313" key="2">
    <source>
        <dbReference type="EMBL" id="PIL25334.1"/>
    </source>
</evidence>
<feature type="compositionally biased region" description="Polar residues" evidence="1">
    <location>
        <begin position="17"/>
        <end position="32"/>
    </location>
</feature>
<evidence type="ECO:0000256" key="1">
    <source>
        <dbReference type="SAM" id="MobiDB-lite"/>
    </source>
</evidence>
<feature type="compositionally biased region" description="Low complexity" evidence="1">
    <location>
        <begin position="393"/>
        <end position="404"/>
    </location>
</feature>